<organism evidence="1 2">
    <name type="scientific">Pistacia atlantica</name>
    <dbReference type="NCBI Taxonomy" id="434234"/>
    <lineage>
        <taxon>Eukaryota</taxon>
        <taxon>Viridiplantae</taxon>
        <taxon>Streptophyta</taxon>
        <taxon>Embryophyta</taxon>
        <taxon>Tracheophyta</taxon>
        <taxon>Spermatophyta</taxon>
        <taxon>Magnoliopsida</taxon>
        <taxon>eudicotyledons</taxon>
        <taxon>Gunneridae</taxon>
        <taxon>Pentapetalae</taxon>
        <taxon>rosids</taxon>
        <taxon>malvids</taxon>
        <taxon>Sapindales</taxon>
        <taxon>Anacardiaceae</taxon>
        <taxon>Pistacia</taxon>
    </lineage>
</organism>
<reference evidence="2" key="1">
    <citation type="journal article" date="2023" name="G3 (Bethesda)">
        <title>Genome assembly and association tests identify interacting loci associated with vigor, precocity, and sex in interspecific pistachio rootstocks.</title>
        <authorList>
            <person name="Palmer W."/>
            <person name="Jacygrad E."/>
            <person name="Sagayaradj S."/>
            <person name="Cavanaugh K."/>
            <person name="Han R."/>
            <person name="Bertier L."/>
            <person name="Beede B."/>
            <person name="Kafkas S."/>
            <person name="Golino D."/>
            <person name="Preece J."/>
            <person name="Michelmore R."/>
        </authorList>
    </citation>
    <scope>NUCLEOTIDE SEQUENCE [LARGE SCALE GENOMIC DNA]</scope>
</reference>
<sequence>MTAATSCMPEYLPTLALIVSFALHEMEDELYVAQEKRHV</sequence>
<keyword evidence="2" id="KW-1185">Reference proteome</keyword>
<protein>
    <submittedName>
        <fullName evidence="1">Uncharacterized protein</fullName>
    </submittedName>
</protein>
<proteinExistence type="predicted"/>
<evidence type="ECO:0000313" key="2">
    <source>
        <dbReference type="Proteomes" id="UP001164250"/>
    </source>
</evidence>
<accession>A0ACC1BTA6</accession>
<gene>
    <name evidence="1" type="ORF">Patl1_04449</name>
</gene>
<dbReference type="Proteomes" id="UP001164250">
    <property type="component" value="Chromosome 3"/>
</dbReference>
<name>A0ACC1BTA6_9ROSI</name>
<dbReference type="EMBL" id="CM047899">
    <property type="protein sequence ID" value="KAJ0102226.1"/>
    <property type="molecule type" value="Genomic_DNA"/>
</dbReference>
<evidence type="ECO:0000313" key="1">
    <source>
        <dbReference type="EMBL" id="KAJ0102226.1"/>
    </source>
</evidence>
<comment type="caution">
    <text evidence="1">The sequence shown here is derived from an EMBL/GenBank/DDBJ whole genome shotgun (WGS) entry which is preliminary data.</text>
</comment>